<feature type="active site" description="Proton acceptor" evidence="2">
    <location>
        <position position="139"/>
    </location>
</feature>
<proteinExistence type="inferred from homology"/>
<comment type="similarity">
    <text evidence="2">Belongs to the 2H phosphoesterase superfamily. ThpR family.</text>
</comment>
<organism evidence="4 5">
    <name type="scientific">Photobacterium atrarenae</name>
    <dbReference type="NCBI Taxonomy" id="865757"/>
    <lineage>
        <taxon>Bacteria</taxon>
        <taxon>Pseudomonadati</taxon>
        <taxon>Pseudomonadota</taxon>
        <taxon>Gammaproteobacteria</taxon>
        <taxon>Vibrionales</taxon>
        <taxon>Vibrionaceae</taxon>
        <taxon>Photobacterium</taxon>
    </lineage>
</organism>
<comment type="catalytic activity">
    <reaction evidence="2">
        <text>a 3'-end 2',3'-cyclophospho-ribonucleotide-RNA + H2O = a 3'-end 2'-phospho-ribonucleotide-RNA + H(+)</text>
        <dbReference type="Rhea" id="RHEA:11828"/>
        <dbReference type="Rhea" id="RHEA-COMP:10464"/>
        <dbReference type="Rhea" id="RHEA-COMP:17353"/>
        <dbReference type="ChEBI" id="CHEBI:15377"/>
        <dbReference type="ChEBI" id="CHEBI:15378"/>
        <dbReference type="ChEBI" id="CHEBI:83064"/>
        <dbReference type="ChEBI" id="CHEBI:173113"/>
        <dbReference type="EC" id="3.1.4.58"/>
    </reaction>
</comment>
<reference evidence="4" key="1">
    <citation type="submission" date="2022-07" db="EMBL/GenBank/DDBJ databases">
        <title>Genome sequencing of Photobacterium atrarenae GJH2-4.</title>
        <authorList>
            <person name="Park S.-J."/>
        </authorList>
    </citation>
    <scope>NUCLEOTIDE SEQUENCE</scope>
    <source>
        <strain evidence="4">GJH2-4</strain>
    </source>
</reference>
<gene>
    <name evidence="4" type="primary">thpR</name>
    <name evidence="4" type="ORF">NNL38_02025</name>
</gene>
<evidence type="ECO:0000313" key="5">
    <source>
        <dbReference type="Proteomes" id="UP001057998"/>
    </source>
</evidence>
<comment type="function">
    <text evidence="2">Hydrolyzes RNA 2',3'-cyclic phosphodiester to an RNA 2'-phosphomonoester.</text>
</comment>
<feature type="short sequence motif" description="HXTX 1" evidence="2">
    <location>
        <begin position="58"/>
        <end position="61"/>
    </location>
</feature>
<keyword evidence="1 2" id="KW-0378">Hydrolase</keyword>
<evidence type="ECO:0000259" key="3">
    <source>
        <dbReference type="Pfam" id="PF02834"/>
    </source>
</evidence>
<dbReference type="InterPro" id="IPR014051">
    <property type="entry name" value="Phosphoesterase_HXTX"/>
</dbReference>
<dbReference type="RefSeq" id="WP_255389378.1">
    <property type="nucleotide sequence ID" value="NZ_CP101508.1"/>
</dbReference>
<feature type="active site" description="Proton donor" evidence="2">
    <location>
        <position position="58"/>
    </location>
</feature>
<dbReference type="PANTHER" id="PTHR35561:SF1">
    <property type="entry name" value="RNA 2',3'-CYCLIC PHOSPHODIESTERASE"/>
    <property type="match status" value="1"/>
</dbReference>
<evidence type="ECO:0000256" key="1">
    <source>
        <dbReference type="ARBA" id="ARBA00022801"/>
    </source>
</evidence>
<dbReference type="SUPFAM" id="SSF55144">
    <property type="entry name" value="LigT-like"/>
    <property type="match status" value="1"/>
</dbReference>
<protein>
    <recommendedName>
        <fullName evidence="2">RNA 2',3'-cyclic phosphodiesterase</fullName>
        <shortName evidence="2">RNA 2',3'-CPDase</shortName>
        <ecNumber evidence="2">3.1.4.58</ecNumber>
    </recommendedName>
</protein>
<dbReference type="Proteomes" id="UP001057998">
    <property type="component" value="Chromosome 1"/>
</dbReference>
<sequence>MPQTTPQTQSPSEPRPERLFFALPFDAAQENRAAFDQLKQLAQTLPGEGRTVSTANLHLTLSFLGNVTAAQKTQLCALADTIAVPAFTLTTTELKYKKRSRLIWLGCTLPDPLALLAATLRSIAEQVGLPQESRPYTPHITLKKHLRARPESLPEIPPLQFHIPCFGLYISEQINSPRGAGVHYRCLKQWSLTPAKPDNQDLP</sequence>
<evidence type="ECO:0000256" key="2">
    <source>
        <dbReference type="HAMAP-Rule" id="MF_01940"/>
    </source>
</evidence>
<feature type="domain" description="Phosphoesterase HXTX" evidence="3">
    <location>
        <begin position="34"/>
        <end position="104"/>
    </location>
</feature>
<feature type="domain" description="Phosphoesterase HXTX" evidence="3">
    <location>
        <begin position="110"/>
        <end position="156"/>
    </location>
</feature>
<dbReference type="Gene3D" id="3.90.1140.10">
    <property type="entry name" value="Cyclic phosphodiesterase"/>
    <property type="match status" value="1"/>
</dbReference>
<dbReference type="NCBIfam" id="TIGR02258">
    <property type="entry name" value="2_5_ligase"/>
    <property type="match status" value="1"/>
</dbReference>
<dbReference type="HAMAP" id="MF_01940">
    <property type="entry name" value="RNA_CPDase"/>
    <property type="match status" value="1"/>
</dbReference>
<dbReference type="Pfam" id="PF02834">
    <property type="entry name" value="LigT_PEase"/>
    <property type="match status" value="2"/>
</dbReference>
<dbReference type="PANTHER" id="PTHR35561">
    <property type="entry name" value="RNA 2',3'-CYCLIC PHOSPHODIESTERASE"/>
    <property type="match status" value="1"/>
</dbReference>
<dbReference type="InterPro" id="IPR009097">
    <property type="entry name" value="Cyclic_Pdiesterase"/>
</dbReference>
<dbReference type="EMBL" id="CP101508">
    <property type="protein sequence ID" value="UTV28122.1"/>
    <property type="molecule type" value="Genomic_DNA"/>
</dbReference>
<evidence type="ECO:0000313" key="4">
    <source>
        <dbReference type="EMBL" id="UTV28122.1"/>
    </source>
</evidence>
<feature type="short sequence motif" description="HXTX 2" evidence="2">
    <location>
        <begin position="139"/>
        <end position="142"/>
    </location>
</feature>
<accession>A0ABY5GHQ1</accession>
<dbReference type="InterPro" id="IPR004175">
    <property type="entry name" value="RNA_CPDase"/>
</dbReference>
<name>A0ABY5GHQ1_9GAMM</name>
<dbReference type="EC" id="3.1.4.58" evidence="2"/>
<keyword evidence="5" id="KW-1185">Reference proteome</keyword>